<dbReference type="Proteomes" id="UP000199002">
    <property type="component" value="Unassembled WGS sequence"/>
</dbReference>
<dbReference type="Pfam" id="PF00440">
    <property type="entry name" value="TetR_N"/>
    <property type="match status" value="1"/>
</dbReference>
<name>A0A1H4FFK3_9BURK</name>
<keyword evidence="1" id="KW-0805">Transcription regulation</keyword>
<dbReference type="Gene3D" id="1.10.357.10">
    <property type="entry name" value="Tetracycline Repressor, domain 2"/>
    <property type="match status" value="1"/>
</dbReference>
<feature type="DNA-binding region" description="H-T-H motif" evidence="4">
    <location>
        <begin position="30"/>
        <end position="49"/>
    </location>
</feature>
<dbReference type="AlphaFoldDB" id="A0A1H4FFK3"/>
<dbReference type="GO" id="GO:0003677">
    <property type="term" value="F:DNA binding"/>
    <property type="evidence" value="ECO:0007669"/>
    <property type="project" value="UniProtKB-UniRule"/>
</dbReference>
<dbReference type="InterPro" id="IPR036271">
    <property type="entry name" value="Tet_transcr_reg_TetR-rel_C_sf"/>
</dbReference>
<keyword evidence="2 4" id="KW-0238">DNA-binding</keyword>
<accession>A0A1H4FFK3</accession>
<dbReference type="SUPFAM" id="SSF46689">
    <property type="entry name" value="Homeodomain-like"/>
    <property type="match status" value="1"/>
</dbReference>
<sequence length="201" mass="21796">MNANPVVDTRQQILDTARSIIVSKGFAAVGLSEILAAAGVPKGSFYHWFRSKDQFGEALLERHFEGYLEQTDALLAAPGQTAAARLLAFFGRWHALQSGDDLTERCLVVKLSAEVCDLSESMRATLEHGTTQVLARLEGCLRQGISDGELTGCPDPAEVAEQLYQQWLGATLLSRVQRSSGPLDRALAQTSHWVANQAGLT</sequence>
<reference evidence="7" key="1">
    <citation type="submission" date="2016-10" db="EMBL/GenBank/DDBJ databases">
        <authorList>
            <person name="Varghese N."/>
            <person name="Submissions S."/>
        </authorList>
    </citation>
    <scope>NUCLEOTIDE SEQUENCE [LARGE SCALE GENOMIC DNA]</scope>
    <source>
        <strain evidence="7">DSM 25157</strain>
    </source>
</reference>
<dbReference type="PANTHER" id="PTHR47506:SF6">
    <property type="entry name" value="HTH-TYPE TRANSCRIPTIONAL REPRESSOR NEMR"/>
    <property type="match status" value="1"/>
</dbReference>
<feature type="domain" description="HTH tetR-type" evidence="5">
    <location>
        <begin position="7"/>
        <end position="67"/>
    </location>
</feature>
<dbReference type="PROSITE" id="PS50977">
    <property type="entry name" value="HTH_TETR_2"/>
    <property type="match status" value="1"/>
</dbReference>
<evidence type="ECO:0000256" key="4">
    <source>
        <dbReference type="PROSITE-ProRule" id="PRU00335"/>
    </source>
</evidence>
<proteinExistence type="predicted"/>
<dbReference type="GeneID" id="34231295"/>
<keyword evidence="3" id="KW-0804">Transcription</keyword>
<protein>
    <submittedName>
        <fullName evidence="6">TetR/AcrR family transcriptional regulator, transcriptional repressor for nem operon</fullName>
    </submittedName>
</protein>
<organism evidence="6 7">
    <name type="scientific">Acidovorax soli</name>
    <dbReference type="NCBI Taxonomy" id="592050"/>
    <lineage>
        <taxon>Bacteria</taxon>
        <taxon>Pseudomonadati</taxon>
        <taxon>Pseudomonadota</taxon>
        <taxon>Betaproteobacteria</taxon>
        <taxon>Burkholderiales</taxon>
        <taxon>Comamonadaceae</taxon>
        <taxon>Acidovorax</taxon>
    </lineage>
</organism>
<gene>
    <name evidence="6" type="ORF">SAMN05421875_1578</name>
</gene>
<dbReference type="RefSeq" id="WP_092701574.1">
    <property type="nucleotide sequence ID" value="NZ_FNQJ01000057.1"/>
</dbReference>
<evidence type="ECO:0000256" key="3">
    <source>
        <dbReference type="ARBA" id="ARBA00023163"/>
    </source>
</evidence>
<evidence type="ECO:0000256" key="2">
    <source>
        <dbReference type="ARBA" id="ARBA00023125"/>
    </source>
</evidence>
<dbReference type="InterPro" id="IPR001647">
    <property type="entry name" value="HTH_TetR"/>
</dbReference>
<dbReference type="PANTHER" id="PTHR47506">
    <property type="entry name" value="TRANSCRIPTIONAL REGULATORY PROTEIN"/>
    <property type="match status" value="1"/>
</dbReference>
<dbReference type="EMBL" id="FNQJ01000057">
    <property type="protein sequence ID" value="SEA95610.1"/>
    <property type="molecule type" value="Genomic_DNA"/>
</dbReference>
<evidence type="ECO:0000256" key="1">
    <source>
        <dbReference type="ARBA" id="ARBA00023015"/>
    </source>
</evidence>
<evidence type="ECO:0000313" key="6">
    <source>
        <dbReference type="EMBL" id="SEA95610.1"/>
    </source>
</evidence>
<dbReference type="SUPFAM" id="SSF48498">
    <property type="entry name" value="Tetracyclin repressor-like, C-terminal domain"/>
    <property type="match status" value="1"/>
</dbReference>
<evidence type="ECO:0000313" key="7">
    <source>
        <dbReference type="Proteomes" id="UP000199002"/>
    </source>
</evidence>
<dbReference type="InterPro" id="IPR011075">
    <property type="entry name" value="TetR_C"/>
</dbReference>
<dbReference type="PRINTS" id="PR00455">
    <property type="entry name" value="HTHTETR"/>
</dbReference>
<dbReference type="InterPro" id="IPR009057">
    <property type="entry name" value="Homeodomain-like_sf"/>
</dbReference>
<keyword evidence="7" id="KW-1185">Reference proteome</keyword>
<evidence type="ECO:0000259" key="5">
    <source>
        <dbReference type="PROSITE" id="PS50977"/>
    </source>
</evidence>
<dbReference type="Pfam" id="PF16925">
    <property type="entry name" value="TetR_C_13"/>
    <property type="match status" value="1"/>
</dbReference>